<dbReference type="EMBL" id="CM046399">
    <property type="protein sequence ID" value="KAI8529460.1"/>
    <property type="molecule type" value="Genomic_DNA"/>
</dbReference>
<comment type="caution">
    <text evidence="1">The sequence shown here is derived from an EMBL/GenBank/DDBJ whole genome shotgun (WGS) entry which is preliminary data.</text>
</comment>
<organism evidence="1 2">
    <name type="scientific">Rhododendron molle</name>
    <name type="common">Chinese azalea</name>
    <name type="synonym">Azalea mollis</name>
    <dbReference type="NCBI Taxonomy" id="49168"/>
    <lineage>
        <taxon>Eukaryota</taxon>
        <taxon>Viridiplantae</taxon>
        <taxon>Streptophyta</taxon>
        <taxon>Embryophyta</taxon>
        <taxon>Tracheophyta</taxon>
        <taxon>Spermatophyta</taxon>
        <taxon>Magnoliopsida</taxon>
        <taxon>eudicotyledons</taxon>
        <taxon>Gunneridae</taxon>
        <taxon>Pentapetalae</taxon>
        <taxon>asterids</taxon>
        <taxon>Ericales</taxon>
        <taxon>Ericaceae</taxon>
        <taxon>Ericoideae</taxon>
        <taxon>Rhodoreae</taxon>
        <taxon>Rhododendron</taxon>
    </lineage>
</organism>
<accession>A0ACC0LLF0</accession>
<proteinExistence type="predicted"/>
<dbReference type="Proteomes" id="UP001062846">
    <property type="component" value="Chromosome 12"/>
</dbReference>
<evidence type="ECO:0000313" key="2">
    <source>
        <dbReference type="Proteomes" id="UP001062846"/>
    </source>
</evidence>
<keyword evidence="2" id="KW-1185">Reference proteome</keyword>
<sequence>MSRSQDTMSVKQKRQESNAQQTKTPESVLLSLIKSKGDMGIWKADMKRETNLPEPVVNKALKVLQGKNLIKEVVNVKSKGRKHYMATEFQPSKEVTGGSWYADGDLDIECIRVLRGSCLRLIKKMNVATTEGISEFITRNKITKADCTSQQIEEILSSMVLDSVITEVKSTGLGDYHSIPTGAKCYRAASGMGGAKIGAMGSIPCRSIMAMGEVKDNEAYEEELLDYEEEDEKAPDSVNGKPTGDSAKKGYVGIHSSGFRDFLLKPELLRAIVDSGFEHPSEGKFLFTPIFPFTSLLLSFILTEDSSLPIFFASSPVQHECIPQAILGMDVICQAKSGMGKTAVFVLSTLQQIEPVAGQVAALVLCHTRELAYQICHEFERFSTYLPDIKVAVFYGGVNIKVHKDLLKNECPHIVVGTPGRILGLARDKDLGLKNVRHFILDECDKMLESLDMRKDVQEIFKMTPHDKQVMMFSATLSKEIRPVCKKFMQDPMEIYVDDEAKLTLHGLVQHYIKLSELEKNRKLNDLLDALDFNQVVIFVKSVNRAAELNKLLVECNFPSICIHSGMSQEERHVLCFLACSFNYLLVWIPYIRPSYVLLTRYKSFKEGHKRILVATDLVGRGIDIERVNIVINYDMPDSADTYLHRVGRAGRFGTKGLAITFVASASDSDVLNQVQERFEVDIKELPEQIDTSTYSMNHFL</sequence>
<gene>
    <name evidence="1" type="ORF">RHMOL_Rhmol12G0226400</name>
</gene>
<name>A0ACC0LLF0_RHOML</name>
<reference evidence="1" key="1">
    <citation type="submission" date="2022-02" db="EMBL/GenBank/DDBJ databases">
        <title>Plant Genome Project.</title>
        <authorList>
            <person name="Zhang R.-G."/>
        </authorList>
    </citation>
    <scope>NUCLEOTIDE SEQUENCE</scope>
    <source>
        <strain evidence="1">AT1</strain>
    </source>
</reference>
<evidence type="ECO:0000313" key="1">
    <source>
        <dbReference type="EMBL" id="KAI8529460.1"/>
    </source>
</evidence>
<protein>
    <submittedName>
        <fullName evidence="1">Uncharacterized protein</fullName>
    </submittedName>
</protein>